<dbReference type="InterPro" id="IPR052943">
    <property type="entry name" value="TMTC_O-mannosyl-trnsfr"/>
</dbReference>
<dbReference type="EMBL" id="AM889285">
    <property type="protein sequence ID" value="CAP56937.1"/>
    <property type="molecule type" value="Genomic_DNA"/>
</dbReference>
<dbReference type="Gene3D" id="1.25.40.10">
    <property type="entry name" value="Tetratricopeptide repeat domain"/>
    <property type="match status" value="1"/>
</dbReference>
<dbReference type="InterPro" id="IPR019734">
    <property type="entry name" value="TPR_rpt"/>
</dbReference>
<reference evidence="3 4" key="1">
    <citation type="journal article" date="2009" name="BMC Genomics">
        <title>Complete genome sequence of the sugarcane nitrogen-fixing endophyte Gluconacetobacter diazotrophicus Pal5.</title>
        <authorList>
            <person name="Bertalan M."/>
            <person name="Albano R."/>
            <person name="Padua V."/>
            <person name="Rouws L."/>
            <person name="Rojas C."/>
            <person name="Hemerly A."/>
            <person name="Teixeira K."/>
            <person name="Schwab S."/>
            <person name="Araujo J."/>
            <person name="Oliveira A."/>
            <person name="Franca L."/>
            <person name="Magalhaes V."/>
            <person name="Alqueres S."/>
            <person name="Cardoso A."/>
            <person name="Almeida W."/>
            <person name="Loureiro M.M."/>
            <person name="Nogueira E."/>
            <person name="Cidade D."/>
            <person name="Oliveira D."/>
            <person name="Simao T."/>
            <person name="Macedo J."/>
            <person name="Valadao A."/>
            <person name="Dreschsel M."/>
            <person name="Freitas F."/>
            <person name="Vidal M."/>
            <person name="Guedes H."/>
            <person name="Rodrigues E."/>
            <person name="Meneses C."/>
            <person name="Brioso P."/>
            <person name="Pozzer L."/>
            <person name="Figueiredo D."/>
            <person name="Montano H."/>
            <person name="Junior J."/>
            <person name="Filho G."/>
            <person name="Flores V."/>
            <person name="Ferreira B."/>
            <person name="Branco A."/>
            <person name="Gonzalez P."/>
            <person name="Guillobel H."/>
            <person name="Lemos M."/>
            <person name="Seibel L."/>
            <person name="Macedo J."/>
            <person name="Alves-Ferreira M."/>
            <person name="Sachetto-Martins G."/>
            <person name="Coelho A."/>
            <person name="Santos E."/>
            <person name="Amaral G."/>
            <person name="Neves A."/>
            <person name="Pacheco A.B."/>
            <person name="Carvalho D."/>
            <person name="Lery L."/>
            <person name="Bisch P."/>
            <person name="Rossle S.C."/>
            <person name="Urmenyi T."/>
            <person name="Kruger W.V."/>
            <person name="Martins O."/>
            <person name="Baldani J.I."/>
            <person name="Ferreira P.C."/>
        </authorList>
    </citation>
    <scope>NUCLEOTIDE SEQUENCE [LARGE SCALE GENOMIC DNA]</scope>
    <source>
        <strain evidence="4">ATCC 49037 / DSM 5601 / CCUG 37298 / CIP 103539 / LMG 7603 / PAl5</strain>
    </source>
</reference>
<dbReference type="Pfam" id="PF13432">
    <property type="entry name" value="TPR_16"/>
    <property type="match status" value="1"/>
</dbReference>
<protein>
    <submittedName>
        <fullName evidence="3">TPR repeat-containing protein</fullName>
    </submittedName>
</protein>
<keyword evidence="4" id="KW-1185">Reference proteome</keyword>
<dbReference type="KEGG" id="gdi:GDI2994"/>
<dbReference type="Gene3D" id="3.40.50.2000">
    <property type="entry name" value="Glycogen Phosphorylase B"/>
    <property type="match status" value="1"/>
</dbReference>
<dbReference type="Proteomes" id="UP000001176">
    <property type="component" value="Chromosome"/>
</dbReference>
<evidence type="ECO:0000256" key="1">
    <source>
        <dbReference type="PROSITE-ProRule" id="PRU00339"/>
    </source>
</evidence>
<dbReference type="PROSITE" id="PS50005">
    <property type="entry name" value="TPR"/>
    <property type="match status" value="3"/>
</dbReference>
<feature type="repeat" description="TPR" evidence="1">
    <location>
        <begin position="122"/>
        <end position="155"/>
    </location>
</feature>
<feature type="repeat" description="TPR" evidence="1">
    <location>
        <begin position="88"/>
        <end position="121"/>
    </location>
</feature>
<dbReference type="PANTHER" id="PTHR44809:SF1">
    <property type="entry name" value="PROTEIN O-MANNOSYL-TRANSFERASE TMTC1"/>
    <property type="match status" value="1"/>
</dbReference>
<dbReference type="SUPFAM" id="SSF53756">
    <property type="entry name" value="UDP-Glycosyltransferase/glycogen phosphorylase"/>
    <property type="match status" value="1"/>
</dbReference>
<proteinExistence type="predicted"/>
<dbReference type="SUPFAM" id="SSF48452">
    <property type="entry name" value="TPR-like"/>
    <property type="match status" value="1"/>
</dbReference>
<keyword evidence="1" id="KW-0802">TPR repeat</keyword>
<evidence type="ECO:0000313" key="4">
    <source>
        <dbReference type="Proteomes" id="UP000001176"/>
    </source>
</evidence>
<evidence type="ECO:0000256" key="2">
    <source>
        <dbReference type="SAM" id="MobiDB-lite"/>
    </source>
</evidence>
<dbReference type="SMART" id="SM00028">
    <property type="entry name" value="TPR"/>
    <property type="match status" value="3"/>
</dbReference>
<organism evidence="3 4">
    <name type="scientific">Gluconacetobacter diazotrophicus (strain ATCC 49037 / DSM 5601 / CCUG 37298 / CIP 103539 / LMG 7603 / PAl5)</name>
    <dbReference type="NCBI Taxonomy" id="272568"/>
    <lineage>
        <taxon>Bacteria</taxon>
        <taxon>Pseudomonadati</taxon>
        <taxon>Pseudomonadota</taxon>
        <taxon>Alphaproteobacteria</taxon>
        <taxon>Acetobacterales</taxon>
        <taxon>Acetobacteraceae</taxon>
        <taxon>Gluconacetobacter</taxon>
    </lineage>
</organism>
<sequence>MSHNGGSFSSDASSATSGHERERSKDGEALHRAGLLQEAAETYRHELVQTPDDARTLSNYGGLLCTLGDFQQAHDVLIRALNLKPTLVDAWSNFGNALLALQRYDDAIAAYKECLTRYPQHVLALSNLGVALDRRGEHALARNFHRVAVRLDPENAESHANYAICLLALGEYQEGFEEYEWRWKTRMLGHHRMTAPLWEGGDFTGRTLLIHTEGGFGDMLQFSRFIPFAAQFGGRTLVRVRKELLSLFRLSFPDQTFISIDDPVPPHDLQCPAASLPRALGTTLETIPSSEGFLKADPQKVAFWAEKLEDDLEKRGLSSAPLRVGLVWAGAPHRGVREVNIADQRRSTDLATLTPLAAVPNTLFYSLQIGEKSVQAKTPPAGMQLIDHTPLLHDFSDTAAFVSNLDLVIAVDTSTAHVAAGLGKPVWMLSRYDQCWRWLSGRLDSPWYDSLRIYQQNKPLDWADSMHRITADLAKFARAWGRT</sequence>
<feature type="repeat" description="TPR" evidence="1">
    <location>
        <begin position="54"/>
        <end position="87"/>
    </location>
</feature>
<evidence type="ECO:0000313" key="3">
    <source>
        <dbReference type="EMBL" id="CAP56937.1"/>
    </source>
</evidence>
<dbReference type="InterPro" id="IPR011990">
    <property type="entry name" value="TPR-like_helical_dom_sf"/>
</dbReference>
<gene>
    <name evidence="3" type="ordered locus">GDI2994</name>
</gene>
<feature type="compositionally biased region" description="Basic and acidic residues" evidence="2">
    <location>
        <begin position="18"/>
        <end position="29"/>
    </location>
</feature>
<accession>A9HRL5</accession>
<dbReference type="PANTHER" id="PTHR44809">
    <property type="match status" value="1"/>
</dbReference>
<dbReference type="AlphaFoldDB" id="A9HRL5"/>
<name>A9HRL5_GLUDA</name>
<dbReference type="RefSeq" id="WP_012227243.1">
    <property type="nucleotide sequence ID" value="NC_010125.1"/>
</dbReference>
<feature type="region of interest" description="Disordered" evidence="2">
    <location>
        <begin position="1"/>
        <end position="29"/>
    </location>
</feature>
<feature type="compositionally biased region" description="Low complexity" evidence="2">
    <location>
        <begin position="1"/>
        <end position="17"/>
    </location>
</feature>